<dbReference type="InterPro" id="IPR008471">
    <property type="entry name" value="MnmC-like_methylTransf"/>
</dbReference>
<dbReference type="SUPFAM" id="SSF53335">
    <property type="entry name" value="S-adenosyl-L-methionine-dependent methyltransferases"/>
    <property type="match status" value="1"/>
</dbReference>
<comment type="caution">
    <text evidence="2">The sequence shown here is derived from an EMBL/GenBank/DDBJ whole genome shotgun (WGS) entry which is preliminary data.</text>
</comment>
<dbReference type="GO" id="GO:0032259">
    <property type="term" value="P:methylation"/>
    <property type="evidence" value="ECO:0007669"/>
    <property type="project" value="UniProtKB-KW"/>
</dbReference>
<keyword evidence="2" id="KW-0808">Transferase</keyword>
<dbReference type="RefSeq" id="WP_151923660.1">
    <property type="nucleotide sequence ID" value="NZ_CP103094.1"/>
</dbReference>
<dbReference type="NCBIfam" id="NF033855">
    <property type="entry name" value="tRNA_MNMC2"/>
    <property type="match status" value="1"/>
</dbReference>
<evidence type="ECO:0000259" key="1">
    <source>
        <dbReference type="Pfam" id="PF05430"/>
    </source>
</evidence>
<dbReference type="PANTHER" id="PTHR39963:SF1">
    <property type="entry name" value="MNMC-LIKE METHYLTRANSFERASE DOMAIN-CONTAINING PROTEIN"/>
    <property type="match status" value="1"/>
</dbReference>
<dbReference type="InterPro" id="IPR029063">
    <property type="entry name" value="SAM-dependent_MTases_sf"/>
</dbReference>
<sequence>MERIIERTDDGSATLFVPELNEHYHSTKGARTESQHIFIDMGLKASPAATPRVLEIGFGTGLNAWLTLEEAERSRRNIHYTGLELYPLDWQTVEQLGYISSDEQLTIHRKQTATDEQFTPNDEEEQQPAIELFKQLHTSPWEKDVQLTPHFTLRKIETDVNQWITGKKEESKMNSTNNNAVISQYSTSNTPFNTIYFDAFAPEKQPEMWSQELFNRLYVLLDKDGILTTYCAKGVVRRMLQTAGFTVERLPGPPGGKREILRARKQE</sequence>
<protein>
    <submittedName>
        <fullName evidence="2">tRNA (5-methylaminomethyl-2-thiouridine)(34)-methyltransferase MnmD</fullName>
    </submittedName>
</protein>
<dbReference type="PANTHER" id="PTHR39963">
    <property type="entry name" value="SLL0983 PROTEIN"/>
    <property type="match status" value="1"/>
</dbReference>
<dbReference type="Gene3D" id="3.40.50.150">
    <property type="entry name" value="Vaccinia Virus protein VP39"/>
    <property type="match status" value="1"/>
</dbReference>
<dbReference type="GO" id="GO:0004808">
    <property type="term" value="F:tRNA (5-methylaminomethyl-2-thiouridylate)(34)-methyltransferase activity"/>
    <property type="evidence" value="ECO:0007669"/>
    <property type="project" value="InterPro"/>
</dbReference>
<dbReference type="Proteomes" id="UP000435059">
    <property type="component" value="Unassembled WGS sequence"/>
</dbReference>
<dbReference type="Pfam" id="PF05430">
    <property type="entry name" value="Methyltransf_30"/>
    <property type="match status" value="1"/>
</dbReference>
<dbReference type="AlphaFoldDB" id="A0A7J5NWP5"/>
<evidence type="ECO:0000313" key="2">
    <source>
        <dbReference type="EMBL" id="KAB6082373.1"/>
    </source>
</evidence>
<dbReference type="InterPro" id="IPR047785">
    <property type="entry name" value="tRNA_MNMC2"/>
</dbReference>
<proteinExistence type="predicted"/>
<dbReference type="GO" id="GO:0016645">
    <property type="term" value="F:oxidoreductase activity, acting on the CH-NH group of donors"/>
    <property type="evidence" value="ECO:0007669"/>
    <property type="project" value="InterPro"/>
</dbReference>
<evidence type="ECO:0000313" key="3">
    <source>
        <dbReference type="Proteomes" id="UP000435059"/>
    </source>
</evidence>
<gene>
    <name evidence="2" type="primary">mnmD</name>
    <name evidence="2" type="ORF">GA574_22495</name>
</gene>
<name>A0A7J5NWP5_9BACE</name>
<keyword evidence="3" id="KW-1185">Reference proteome</keyword>
<accession>A0A7J5NWP5</accession>
<keyword evidence="2" id="KW-0489">Methyltransferase</keyword>
<reference evidence="2 3" key="1">
    <citation type="journal article" date="2019" name="Nat. Med.">
        <title>A library of human gut bacterial isolates paired with longitudinal multiomics data enables mechanistic microbiome research.</title>
        <authorList>
            <person name="Poyet M."/>
            <person name="Groussin M."/>
            <person name="Gibbons S.M."/>
            <person name="Avila-Pacheco J."/>
            <person name="Jiang X."/>
            <person name="Kearney S.M."/>
            <person name="Perrotta A.R."/>
            <person name="Berdy B."/>
            <person name="Zhao S."/>
            <person name="Lieberman T.D."/>
            <person name="Swanson P.K."/>
            <person name="Smith M."/>
            <person name="Roesemann S."/>
            <person name="Alexander J.E."/>
            <person name="Rich S.A."/>
            <person name="Livny J."/>
            <person name="Vlamakis H."/>
            <person name="Clish C."/>
            <person name="Bullock K."/>
            <person name="Deik A."/>
            <person name="Scott J."/>
            <person name="Pierce K.A."/>
            <person name="Xavier R.J."/>
            <person name="Alm E.J."/>
        </authorList>
    </citation>
    <scope>NUCLEOTIDE SEQUENCE [LARGE SCALE GENOMIC DNA]</scope>
    <source>
        <strain evidence="2 3">BIOML-A74</strain>
    </source>
</reference>
<dbReference type="EMBL" id="WDES01000050">
    <property type="protein sequence ID" value="KAB6082373.1"/>
    <property type="molecule type" value="Genomic_DNA"/>
</dbReference>
<feature type="domain" description="MnmC-like methyltransferase" evidence="1">
    <location>
        <begin position="182"/>
        <end position="265"/>
    </location>
</feature>
<organism evidence="2 3">
    <name type="scientific">Bacteroides xylanisolvens</name>
    <dbReference type="NCBI Taxonomy" id="371601"/>
    <lineage>
        <taxon>Bacteria</taxon>
        <taxon>Pseudomonadati</taxon>
        <taxon>Bacteroidota</taxon>
        <taxon>Bacteroidia</taxon>
        <taxon>Bacteroidales</taxon>
        <taxon>Bacteroidaceae</taxon>
        <taxon>Bacteroides</taxon>
    </lineage>
</organism>